<accession>A0ACC7M4G6</accession>
<name>A0ACC7M4G6_9BURK</name>
<proteinExistence type="predicted"/>
<evidence type="ECO:0000313" key="2">
    <source>
        <dbReference type="Proteomes" id="UP001168096"/>
    </source>
</evidence>
<keyword evidence="1" id="KW-0378">Hydrolase</keyword>
<dbReference type="Proteomes" id="UP001168096">
    <property type="component" value="Unassembled WGS sequence"/>
</dbReference>
<dbReference type="EMBL" id="JASNRB020000001">
    <property type="protein sequence ID" value="MFJ1466468.1"/>
    <property type="molecule type" value="Genomic_DNA"/>
</dbReference>
<organism evidence="1 2">
    <name type="scientific">Massilia orientalis</name>
    <dbReference type="NCBI Taxonomy" id="3050128"/>
    <lineage>
        <taxon>Bacteria</taxon>
        <taxon>Pseudomonadati</taxon>
        <taxon>Pseudomonadota</taxon>
        <taxon>Betaproteobacteria</taxon>
        <taxon>Burkholderiales</taxon>
        <taxon>Oxalobacteraceae</taxon>
        <taxon>Telluria group</taxon>
        <taxon>Massilia</taxon>
    </lineage>
</organism>
<comment type="caution">
    <text evidence="1">The sequence shown here is derived from an EMBL/GenBank/DDBJ whole genome shotgun (WGS) entry which is preliminary data.</text>
</comment>
<protein>
    <submittedName>
        <fullName evidence="1">Glycoside hydrolase family 3 N-terminal domain-containing protein</fullName>
    </submittedName>
</protein>
<reference evidence="1" key="1">
    <citation type="submission" date="2024-11" db="EMBL/GenBank/DDBJ databases">
        <title>Description of Massilia orientalis sp. nov., isolated from rhizosphere soil of Ageratina adenophora.</title>
        <authorList>
            <person name="Wang Y."/>
        </authorList>
    </citation>
    <scope>NUCLEOTIDE SEQUENCE</scope>
    <source>
        <strain evidence="1">YIM B02787</strain>
    </source>
</reference>
<sequence>MEKKRFTRTAIACALMALAGAAQADVSQRVEALLRQMTLDEKVGQLNQLSGKNFSTGPGSDKVRDIERDIRDGRIGSMLNIRGAAETRRVQALALQSRLHIPLLFGLDVIHGYRTVFPVPLGEAASWDLDAIEESARIAAREASAAGVHWTFAPMVDIGRDPRWGRVMEGAGEDTYLGSRIAAARVRGFQGTKLGGLESVMATAKHFAGYGAALAGRDYNAVDMSEHQLYETYLPPFKAAADAGVATFMNSFNTLNGIPATGNAMLQRDILKGRWGFKGFVVSDWGSVREMVVHGYANDLPDAAAKAITAGSDMDMESSAYASSLANLVRSGRVDVKLVDDAVRRVLTKKFELGLFDDPYRFSDPAREKAALADPRHRAAARRIAAESMVLLKNDGGALPLRKDARSIAVIGPLADARRDLEGGWIVDSNAATMASLVDAVRTHAGPGTRVAYAAGCDVACRGTDGFAAALDLARAADVVVLAVGESWDMSGEAKSRANIGLPGRQAELFDALKAIGKTPVVVIMAGRPLIFENVAQGANAILYAWHPGSEGGNAIADVLFGDVNPSAKLPMTFPRNMGQIPIGYQQYQTGRPVLDNGNSVYRSAYIDSPNTPRYAFGHGLSYTTFAYGDLRLSSTRMTPDGKITLQFTLTNSGRVAGAEVVQFYLRDPVASVVRPVKELKGFQRIALKPGEHRTVSFTVDRDTLSFFDRKLAWGAEPGTFELMVGSASDDIRLRQTIELTGP</sequence>
<keyword evidence="2" id="KW-1185">Reference proteome</keyword>
<gene>
    <name evidence="1" type="ORF">QPK29_001985</name>
</gene>
<evidence type="ECO:0000313" key="1">
    <source>
        <dbReference type="EMBL" id="MFJ1466468.1"/>
    </source>
</evidence>